<sequence>MSNIEQRKLGSQGLTVSQIGLGCMGMTVFTSGMEVYGASDESEAIATLHRSLELGVSFLDTADTYGPNLNERLIAKAVAGKRHRYTIATKFGYEIDADEQLTWQINGKKSYVKSAVERSLRALNTDYIDLYYMHRLDPNTPIEETVGAMSDLVKEGKVKYIGLSEVGSDTIRRAHAVHPVTALQSEYSIFERSIEEEGIIDTLNQLGIGLVAYSPLGRGYLTGSIQREQDLPPGDFRRNMPRFQGDQLMKNVTLANALGEMAKEKGISPAQLAVAWVLANGHVPIPGTRKVKNLEQNVAAAAVKLSMEDMRKLESIVPIGAVHGERYDATSMSIVGK</sequence>
<dbReference type="InterPro" id="IPR036812">
    <property type="entry name" value="NAD(P)_OxRdtase_dom_sf"/>
</dbReference>
<accession>A0ABY6J777</accession>
<dbReference type="RefSeq" id="WP_264283248.1">
    <property type="nucleotide sequence ID" value="NZ_CP107006.1"/>
</dbReference>
<keyword evidence="4" id="KW-1185">Reference proteome</keyword>
<dbReference type="InterPro" id="IPR023210">
    <property type="entry name" value="NADP_OxRdtase_dom"/>
</dbReference>
<dbReference type="PROSITE" id="PS51257">
    <property type="entry name" value="PROKAR_LIPOPROTEIN"/>
    <property type="match status" value="1"/>
</dbReference>
<reference evidence="3" key="1">
    <citation type="submission" date="2022-10" db="EMBL/GenBank/DDBJ databases">
        <title>Chitinophaga sp. nov., isolated from soil.</title>
        <authorList>
            <person name="Jeon C.O."/>
        </authorList>
    </citation>
    <scope>NUCLEOTIDE SEQUENCE</scope>
    <source>
        <strain evidence="3">R8</strain>
    </source>
</reference>
<feature type="domain" description="NADP-dependent oxidoreductase" evidence="2">
    <location>
        <begin position="27"/>
        <end position="316"/>
    </location>
</feature>
<proteinExistence type="predicted"/>
<dbReference type="Gene3D" id="3.20.20.100">
    <property type="entry name" value="NADP-dependent oxidoreductase domain"/>
    <property type="match status" value="1"/>
</dbReference>
<evidence type="ECO:0000313" key="4">
    <source>
        <dbReference type="Proteomes" id="UP001162741"/>
    </source>
</evidence>
<protein>
    <submittedName>
        <fullName evidence="3">Aldo/keto reductase</fullName>
    </submittedName>
</protein>
<organism evidence="3 4">
    <name type="scientific">Chitinophaga horti</name>
    <dbReference type="NCBI Taxonomy" id="2920382"/>
    <lineage>
        <taxon>Bacteria</taxon>
        <taxon>Pseudomonadati</taxon>
        <taxon>Bacteroidota</taxon>
        <taxon>Chitinophagia</taxon>
        <taxon>Chitinophagales</taxon>
        <taxon>Chitinophagaceae</taxon>
        <taxon>Chitinophaga</taxon>
    </lineage>
</organism>
<evidence type="ECO:0000256" key="1">
    <source>
        <dbReference type="ARBA" id="ARBA00023002"/>
    </source>
</evidence>
<dbReference type="PANTHER" id="PTHR43625">
    <property type="entry name" value="AFLATOXIN B1 ALDEHYDE REDUCTASE"/>
    <property type="match status" value="1"/>
</dbReference>
<dbReference type="PANTHER" id="PTHR43625:SF40">
    <property type="entry name" value="ALDO-KETO REDUCTASE YAKC [NADP(+)]"/>
    <property type="match status" value="1"/>
</dbReference>
<dbReference type="Proteomes" id="UP001162741">
    <property type="component" value="Chromosome"/>
</dbReference>
<evidence type="ECO:0000259" key="2">
    <source>
        <dbReference type="Pfam" id="PF00248"/>
    </source>
</evidence>
<evidence type="ECO:0000313" key="3">
    <source>
        <dbReference type="EMBL" id="UYQ95526.1"/>
    </source>
</evidence>
<keyword evidence="1" id="KW-0560">Oxidoreductase</keyword>
<name>A0ABY6J777_9BACT</name>
<dbReference type="EMBL" id="CP107006">
    <property type="protein sequence ID" value="UYQ95526.1"/>
    <property type="molecule type" value="Genomic_DNA"/>
</dbReference>
<dbReference type="CDD" id="cd19076">
    <property type="entry name" value="AKR_AKR13A_13D"/>
    <property type="match status" value="1"/>
</dbReference>
<gene>
    <name evidence="3" type="ORF">MKQ68_10480</name>
</gene>
<dbReference type="Pfam" id="PF00248">
    <property type="entry name" value="Aldo_ket_red"/>
    <property type="match status" value="1"/>
</dbReference>
<dbReference type="SUPFAM" id="SSF51430">
    <property type="entry name" value="NAD(P)-linked oxidoreductase"/>
    <property type="match status" value="1"/>
</dbReference>
<dbReference type="InterPro" id="IPR050791">
    <property type="entry name" value="Aldo-Keto_reductase"/>
</dbReference>